<accession>A0A1Y6EYC2</accession>
<feature type="transmembrane region" description="Helical" evidence="1">
    <location>
        <begin position="107"/>
        <end position="126"/>
    </location>
</feature>
<evidence type="ECO:0000313" key="2">
    <source>
        <dbReference type="EMBL" id="SMQ65253.1"/>
    </source>
</evidence>
<evidence type="ECO:0000256" key="1">
    <source>
        <dbReference type="SAM" id="Phobius"/>
    </source>
</evidence>
<sequence>MLEQAKRVAGFLLFDLVWLSAVAGRAEWVWATIALVLAQLAVTAYSGRLQWVLYLQLVFVGLLLELAVGMSGLIAFDGGLLPPWLILLWLGYVAMAMTALDWLKNRFWLAVALGVIFGPMTYYFGAKLGAATVPGPEPAMLIAYAIGWGAYMALFVKLMRRRFVI</sequence>
<dbReference type="AlphaFoldDB" id="A0A1Y6EYC2"/>
<dbReference type="RefSeq" id="WP_086434323.1">
    <property type="nucleotide sequence ID" value="NZ_FXWH01000001.1"/>
</dbReference>
<proteinExistence type="predicted"/>
<feature type="transmembrane region" description="Helical" evidence="1">
    <location>
        <begin position="138"/>
        <end position="156"/>
    </location>
</feature>
<feature type="transmembrane region" description="Helical" evidence="1">
    <location>
        <begin position="52"/>
        <end position="75"/>
    </location>
</feature>
<reference evidence="3" key="1">
    <citation type="submission" date="2017-04" db="EMBL/GenBank/DDBJ databases">
        <authorList>
            <person name="Varghese N."/>
            <person name="Submissions S."/>
        </authorList>
    </citation>
    <scope>NUCLEOTIDE SEQUENCE [LARGE SCALE GENOMIC DNA]</scope>
</reference>
<gene>
    <name evidence="2" type="ORF">SAMN06297229_1222</name>
</gene>
<dbReference type="InterPro" id="IPR021306">
    <property type="entry name" value="DUF2878"/>
</dbReference>
<feature type="transmembrane region" description="Helical" evidence="1">
    <location>
        <begin position="28"/>
        <end position="45"/>
    </location>
</feature>
<evidence type="ECO:0000313" key="3">
    <source>
        <dbReference type="Proteomes" id="UP000194450"/>
    </source>
</evidence>
<keyword evidence="3" id="KW-1185">Reference proteome</keyword>
<protein>
    <recommendedName>
        <fullName evidence="4">DUF2878 domain-containing protein</fullName>
    </recommendedName>
</protein>
<keyword evidence="1" id="KW-0472">Membrane</keyword>
<dbReference type="OrthoDB" id="6522758at2"/>
<dbReference type="EMBL" id="FXWH01000001">
    <property type="protein sequence ID" value="SMQ65253.1"/>
    <property type="molecule type" value="Genomic_DNA"/>
</dbReference>
<feature type="transmembrane region" description="Helical" evidence="1">
    <location>
        <begin position="81"/>
        <end position="100"/>
    </location>
</feature>
<keyword evidence="1" id="KW-0812">Transmembrane</keyword>
<dbReference type="Proteomes" id="UP000194450">
    <property type="component" value="Unassembled WGS sequence"/>
</dbReference>
<dbReference type="Pfam" id="PF11086">
    <property type="entry name" value="DUF2878"/>
    <property type="match status" value="1"/>
</dbReference>
<keyword evidence="1" id="KW-1133">Transmembrane helix</keyword>
<organism evidence="2 3">
    <name type="scientific">Pseudidiomarina planktonica</name>
    <dbReference type="NCBI Taxonomy" id="1323738"/>
    <lineage>
        <taxon>Bacteria</taxon>
        <taxon>Pseudomonadati</taxon>
        <taxon>Pseudomonadota</taxon>
        <taxon>Gammaproteobacteria</taxon>
        <taxon>Alteromonadales</taxon>
        <taxon>Idiomarinaceae</taxon>
        <taxon>Pseudidiomarina</taxon>
    </lineage>
</organism>
<name>A0A1Y6EYC2_9GAMM</name>
<evidence type="ECO:0008006" key="4">
    <source>
        <dbReference type="Google" id="ProtNLM"/>
    </source>
</evidence>